<dbReference type="InterPro" id="IPR012001">
    <property type="entry name" value="Thiamin_PyroP_enz_TPP-bd_dom"/>
</dbReference>
<accession>T1BGU3</accession>
<dbReference type="Gene3D" id="3.40.50.970">
    <property type="match status" value="1"/>
</dbReference>
<evidence type="ECO:0000259" key="2">
    <source>
        <dbReference type="Pfam" id="PF02776"/>
    </source>
</evidence>
<dbReference type="EMBL" id="AUZX01005447">
    <property type="protein sequence ID" value="EQD67843.1"/>
    <property type="molecule type" value="Genomic_DNA"/>
</dbReference>
<name>T1BGU3_9ZZZZ</name>
<dbReference type="GO" id="GO:0003984">
    <property type="term" value="F:acetolactate synthase activity"/>
    <property type="evidence" value="ECO:0007669"/>
    <property type="project" value="TreeGrafter"/>
</dbReference>
<dbReference type="SUPFAM" id="SSF52518">
    <property type="entry name" value="Thiamin diphosphate-binding fold (THDP-binding)"/>
    <property type="match status" value="1"/>
</dbReference>
<sequence length="48" mass="5376">MKMSGAEMLLESLKRENVQHIFGYPGGVVLPIFDALFKDPSLQVVLTR</sequence>
<dbReference type="GO" id="GO:0030976">
    <property type="term" value="F:thiamine pyrophosphate binding"/>
    <property type="evidence" value="ECO:0007669"/>
    <property type="project" value="InterPro"/>
</dbReference>
<dbReference type="Pfam" id="PF02776">
    <property type="entry name" value="TPP_enzyme_N"/>
    <property type="match status" value="1"/>
</dbReference>
<dbReference type="InterPro" id="IPR029061">
    <property type="entry name" value="THDP-binding"/>
</dbReference>
<feature type="domain" description="Thiamine pyrophosphate enzyme N-terminal TPP-binding" evidence="2">
    <location>
        <begin position="3"/>
        <end position="48"/>
    </location>
</feature>
<comment type="similarity">
    <text evidence="1">Belongs to the TPP enzyme family.</text>
</comment>
<feature type="non-terminal residue" evidence="3">
    <location>
        <position position="48"/>
    </location>
</feature>
<organism evidence="3">
    <name type="scientific">mine drainage metagenome</name>
    <dbReference type="NCBI Taxonomy" id="410659"/>
    <lineage>
        <taxon>unclassified sequences</taxon>
        <taxon>metagenomes</taxon>
        <taxon>ecological metagenomes</taxon>
    </lineage>
</organism>
<gene>
    <name evidence="3" type="ORF">B1A_07571</name>
</gene>
<evidence type="ECO:0000256" key="1">
    <source>
        <dbReference type="ARBA" id="ARBA00007812"/>
    </source>
</evidence>
<reference evidence="3" key="2">
    <citation type="journal article" date="2014" name="ISME J.">
        <title>Microbial stratification in low pH oxic and suboxic macroscopic growths along an acid mine drainage.</title>
        <authorList>
            <person name="Mendez-Garcia C."/>
            <person name="Mesa V."/>
            <person name="Sprenger R.R."/>
            <person name="Richter M."/>
            <person name="Diez M.S."/>
            <person name="Solano J."/>
            <person name="Bargiela R."/>
            <person name="Golyshina O.V."/>
            <person name="Manteca A."/>
            <person name="Ramos J.L."/>
            <person name="Gallego J.R."/>
            <person name="Llorente I."/>
            <person name="Martins Dos Santos V.A."/>
            <person name="Jensen O.N."/>
            <person name="Pelaez A.I."/>
            <person name="Sanchez J."/>
            <person name="Ferrer M."/>
        </authorList>
    </citation>
    <scope>NUCLEOTIDE SEQUENCE</scope>
</reference>
<dbReference type="GO" id="GO:0005948">
    <property type="term" value="C:acetolactate synthase complex"/>
    <property type="evidence" value="ECO:0007669"/>
    <property type="project" value="TreeGrafter"/>
</dbReference>
<dbReference type="AlphaFoldDB" id="T1BGU3"/>
<dbReference type="InterPro" id="IPR045229">
    <property type="entry name" value="TPP_enz"/>
</dbReference>
<proteinExistence type="inferred from homology"/>
<evidence type="ECO:0000313" key="3">
    <source>
        <dbReference type="EMBL" id="EQD67843.1"/>
    </source>
</evidence>
<dbReference type="GO" id="GO:0009097">
    <property type="term" value="P:isoleucine biosynthetic process"/>
    <property type="evidence" value="ECO:0007669"/>
    <property type="project" value="TreeGrafter"/>
</dbReference>
<dbReference type="GO" id="GO:0050660">
    <property type="term" value="F:flavin adenine dinucleotide binding"/>
    <property type="evidence" value="ECO:0007669"/>
    <property type="project" value="TreeGrafter"/>
</dbReference>
<comment type="caution">
    <text evidence="3">The sequence shown here is derived from an EMBL/GenBank/DDBJ whole genome shotgun (WGS) entry which is preliminary data.</text>
</comment>
<dbReference type="CDD" id="cd07035">
    <property type="entry name" value="TPP_PYR_POX_like"/>
    <property type="match status" value="1"/>
</dbReference>
<reference evidence="3" key="1">
    <citation type="submission" date="2013-08" db="EMBL/GenBank/DDBJ databases">
        <authorList>
            <person name="Mendez C."/>
            <person name="Richter M."/>
            <person name="Ferrer M."/>
            <person name="Sanchez J."/>
        </authorList>
    </citation>
    <scope>NUCLEOTIDE SEQUENCE</scope>
</reference>
<dbReference type="GO" id="GO:0009099">
    <property type="term" value="P:L-valine biosynthetic process"/>
    <property type="evidence" value="ECO:0007669"/>
    <property type="project" value="TreeGrafter"/>
</dbReference>
<dbReference type="PANTHER" id="PTHR18968">
    <property type="entry name" value="THIAMINE PYROPHOSPHATE ENZYMES"/>
    <property type="match status" value="1"/>
</dbReference>
<dbReference type="PANTHER" id="PTHR18968:SF13">
    <property type="entry name" value="ACETOLACTATE SYNTHASE CATALYTIC SUBUNIT, MITOCHONDRIAL"/>
    <property type="match status" value="1"/>
</dbReference>
<protein>
    <submittedName>
        <fullName evidence="3">Protein containing Thiamine pyrophosphate enzyme</fullName>
    </submittedName>
</protein>